<keyword evidence="4" id="KW-1185">Reference proteome</keyword>
<dbReference type="Proteomes" id="UP000653480">
    <property type="component" value="Unassembled WGS sequence"/>
</dbReference>
<name>A0A8H9GY00_9ACTN</name>
<dbReference type="EMBL" id="BMMN01000001">
    <property type="protein sequence ID" value="GGN97404.1"/>
    <property type="molecule type" value="Genomic_DNA"/>
</dbReference>
<evidence type="ECO:0000313" key="3">
    <source>
        <dbReference type="EMBL" id="GGN97404.1"/>
    </source>
</evidence>
<dbReference type="CDD" id="cd01041">
    <property type="entry name" value="Rubrerythrin"/>
    <property type="match status" value="1"/>
</dbReference>
<feature type="domain" description="Ferritin-like diiron" evidence="2">
    <location>
        <begin position="190"/>
        <end position="321"/>
    </location>
</feature>
<dbReference type="PANTHER" id="PTHR33746">
    <property type="entry name" value="RUBRERYTHRIN"/>
    <property type="match status" value="1"/>
</dbReference>
<dbReference type="InterPro" id="IPR052753">
    <property type="entry name" value="Rbr2/Nigerythrin"/>
</dbReference>
<evidence type="ECO:0000259" key="2">
    <source>
        <dbReference type="PROSITE" id="PS50905"/>
    </source>
</evidence>
<proteinExistence type="predicted"/>
<dbReference type="PANTHER" id="PTHR33746:SF4">
    <property type="entry name" value="RUBRERYTHRIN"/>
    <property type="match status" value="1"/>
</dbReference>
<dbReference type="InterPro" id="IPR009078">
    <property type="entry name" value="Ferritin-like_SF"/>
</dbReference>
<dbReference type="GO" id="GO:0046872">
    <property type="term" value="F:metal ion binding"/>
    <property type="evidence" value="ECO:0007669"/>
    <property type="project" value="InterPro"/>
</dbReference>
<gene>
    <name evidence="3" type="ORF">GCM10011574_00920</name>
</gene>
<accession>A0A8H9GY00</accession>
<dbReference type="InterPro" id="IPR012347">
    <property type="entry name" value="Ferritin-like"/>
</dbReference>
<dbReference type="RefSeq" id="WP_223852878.1">
    <property type="nucleotide sequence ID" value="NZ_BMMN01000001.1"/>
</dbReference>
<comment type="caution">
    <text evidence="3">The sequence shown here is derived from an EMBL/GenBank/DDBJ whole genome shotgun (WGS) entry which is preliminary data.</text>
</comment>
<dbReference type="InterPro" id="IPR003251">
    <property type="entry name" value="Rr_diiron-bd_dom"/>
</dbReference>
<feature type="domain" description="Ferritin-like diiron" evidence="2">
    <location>
        <begin position="37"/>
        <end position="168"/>
    </location>
</feature>
<reference evidence="3" key="1">
    <citation type="journal article" date="2014" name="Int. J. Syst. Evol. Microbiol.">
        <title>Complete genome sequence of Corynebacterium casei LMG S-19264T (=DSM 44701T), isolated from a smear-ripened cheese.</title>
        <authorList>
            <consortium name="US DOE Joint Genome Institute (JGI-PGF)"/>
            <person name="Walter F."/>
            <person name="Albersmeier A."/>
            <person name="Kalinowski J."/>
            <person name="Ruckert C."/>
        </authorList>
    </citation>
    <scope>NUCLEOTIDE SEQUENCE</scope>
    <source>
        <strain evidence="3">CGMCC 4.7138</strain>
    </source>
</reference>
<dbReference type="Gene3D" id="1.20.1260.10">
    <property type="match status" value="2"/>
</dbReference>
<protein>
    <recommendedName>
        <fullName evidence="2">Ferritin-like diiron domain-containing protein</fullName>
    </recommendedName>
</protein>
<feature type="signal peptide" evidence="1">
    <location>
        <begin position="1"/>
        <end position="30"/>
    </location>
</feature>
<dbReference type="InterPro" id="IPR009040">
    <property type="entry name" value="Ferritin-like_diiron"/>
</dbReference>
<organism evidence="3 4">
    <name type="scientific">Microbispora bryophytorum</name>
    <dbReference type="NCBI Taxonomy" id="1460882"/>
    <lineage>
        <taxon>Bacteria</taxon>
        <taxon>Bacillati</taxon>
        <taxon>Actinomycetota</taxon>
        <taxon>Actinomycetes</taxon>
        <taxon>Streptosporangiales</taxon>
        <taxon>Streptosporangiaceae</taxon>
        <taxon>Microbispora</taxon>
    </lineage>
</organism>
<feature type="chain" id="PRO_5034996731" description="Ferritin-like diiron domain-containing protein" evidence="1">
    <location>
        <begin position="31"/>
        <end position="325"/>
    </location>
</feature>
<dbReference type="GO" id="GO:0016491">
    <property type="term" value="F:oxidoreductase activity"/>
    <property type="evidence" value="ECO:0007669"/>
    <property type="project" value="InterPro"/>
</dbReference>
<sequence length="325" mass="34713">MGTRIACWRACLTTAGAVTLLAVGAGNATAASASHEDNVAPSTRTNVTNAMLGEALAHVTYRAYADQADRENLPDLAALYRRTAHTELREHFTEQARLIGLVGDNAANLRASTRGESYEATMMYRQFAEQATADGEKEAARLFTEVAQDEADHCAKFLQAEKAITGSSPPANVPTDVQAEPVEIQAGPSTVSSFRTLENLRVAMKDEAFAYAKYTLYGDRAGETGQPGLATLFHRTAAVEHAEHFAEYANLAGAVRDTGTNLCATIKGETREGTQVYPAYARQASADGDTEAAKMLKDTANDELKHAKAFSGELSALGKRCPTSS</sequence>
<reference evidence="3" key="2">
    <citation type="submission" date="2020-09" db="EMBL/GenBank/DDBJ databases">
        <authorList>
            <person name="Sun Q."/>
            <person name="Zhou Y."/>
        </authorList>
    </citation>
    <scope>NUCLEOTIDE SEQUENCE</scope>
    <source>
        <strain evidence="3">CGMCC 4.7138</strain>
    </source>
</reference>
<evidence type="ECO:0000256" key="1">
    <source>
        <dbReference type="SAM" id="SignalP"/>
    </source>
</evidence>
<keyword evidence="1" id="KW-0732">Signal</keyword>
<dbReference type="SUPFAM" id="SSF47240">
    <property type="entry name" value="Ferritin-like"/>
    <property type="match status" value="2"/>
</dbReference>
<dbReference type="Pfam" id="PF02915">
    <property type="entry name" value="Rubrerythrin"/>
    <property type="match status" value="2"/>
</dbReference>
<evidence type="ECO:0000313" key="4">
    <source>
        <dbReference type="Proteomes" id="UP000653480"/>
    </source>
</evidence>
<dbReference type="PROSITE" id="PS50905">
    <property type="entry name" value="FERRITIN_LIKE"/>
    <property type="match status" value="2"/>
</dbReference>
<dbReference type="AlphaFoldDB" id="A0A8H9GY00"/>